<sequence length="42" mass="4975">MGIILISFFMFHLKKICLIFIKRSNSASFSLPYFLESAEFFH</sequence>
<name>G9ZLJ5_9LACO</name>
<comment type="caution">
    <text evidence="1">The sequence shown here is derived from an EMBL/GenBank/DDBJ whole genome shotgun (WGS) entry which is preliminary data.</text>
</comment>
<dbReference type="Proteomes" id="UP000004625">
    <property type="component" value="Unassembled WGS sequence"/>
</dbReference>
<evidence type="ECO:0000313" key="2">
    <source>
        <dbReference type="Proteomes" id="UP000004625"/>
    </source>
</evidence>
<gene>
    <name evidence="1" type="ORF">HMPREF9103_00601</name>
</gene>
<dbReference type="EMBL" id="AGEY01000027">
    <property type="protein sequence ID" value="EHM00358.1"/>
    <property type="molecule type" value="Genomic_DNA"/>
</dbReference>
<protein>
    <submittedName>
        <fullName evidence="1">Uncharacterized protein</fullName>
    </submittedName>
</protein>
<reference evidence="1 2" key="1">
    <citation type="submission" date="2011-09" db="EMBL/GenBank/DDBJ databases">
        <authorList>
            <person name="Weinstock G."/>
            <person name="Sodergren E."/>
            <person name="Clifton S."/>
            <person name="Fulton L."/>
            <person name="Fulton B."/>
            <person name="Courtney L."/>
            <person name="Fronick C."/>
            <person name="Harrison M."/>
            <person name="Strong C."/>
            <person name="Farmer C."/>
            <person name="Delahaunty K."/>
            <person name="Markovic C."/>
            <person name="Hall O."/>
            <person name="Minx P."/>
            <person name="Tomlinson C."/>
            <person name="Mitreva M."/>
            <person name="Hou S."/>
            <person name="Chen J."/>
            <person name="Wollam A."/>
            <person name="Pepin K.H."/>
            <person name="Johnson M."/>
            <person name="Bhonagiri V."/>
            <person name="Zhang X."/>
            <person name="Suruliraj S."/>
            <person name="Warren W."/>
            <person name="Chinwalla A."/>
            <person name="Mardis E.R."/>
            <person name="Wilson R.K."/>
        </authorList>
    </citation>
    <scope>NUCLEOTIDE SEQUENCE [LARGE SCALE GENOMIC DNA]</scope>
    <source>
        <strain evidence="1 2">F0439</strain>
    </source>
</reference>
<organism evidence="1 2">
    <name type="scientific">Lentilactobacillus parafarraginis F0439</name>
    <dbReference type="NCBI Taxonomy" id="797515"/>
    <lineage>
        <taxon>Bacteria</taxon>
        <taxon>Bacillati</taxon>
        <taxon>Bacillota</taxon>
        <taxon>Bacilli</taxon>
        <taxon>Lactobacillales</taxon>
        <taxon>Lactobacillaceae</taxon>
        <taxon>Lentilactobacillus</taxon>
    </lineage>
</organism>
<keyword evidence="2" id="KW-1185">Reference proteome</keyword>
<accession>G9ZLJ5</accession>
<proteinExistence type="predicted"/>
<dbReference type="HOGENOM" id="CLU_3253285_0_0_9"/>
<evidence type="ECO:0000313" key="1">
    <source>
        <dbReference type="EMBL" id="EHM00358.1"/>
    </source>
</evidence>
<dbReference type="AlphaFoldDB" id="G9ZLJ5"/>